<dbReference type="InterPro" id="IPR002477">
    <property type="entry name" value="Peptidoglycan-bd-like"/>
</dbReference>
<dbReference type="InterPro" id="IPR000064">
    <property type="entry name" value="NLP_P60_dom"/>
</dbReference>
<proteinExistence type="inferred from homology"/>
<dbReference type="InterPro" id="IPR038765">
    <property type="entry name" value="Papain-like_cys_pep_sf"/>
</dbReference>
<keyword evidence="7" id="KW-1185">Reference proteome</keyword>
<dbReference type="AlphaFoldDB" id="A0A291GLY5"/>
<dbReference type="PANTHER" id="PTHR47053:SF1">
    <property type="entry name" value="MUREIN DD-ENDOPEPTIDASE MEPH-RELATED"/>
    <property type="match status" value="1"/>
</dbReference>
<dbReference type="GO" id="GO:0006508">
    <property type="term" value="P:proteolysis"/>
    <property type="evidence" value="ECO:0007669"/>
    <property type="project" value="UniProtKB-KW"/>
</dbReference>
<evidence type="ECO:0000256" key="1">
    <source>
        <dbReference type="ARBA" id="ARBA00007074"/>
    </source>
</evidence>
<evidence type="ECO:0000313" key="7">
    <source>
        <dbReference type="Proteomes" id="UP000218165"/>
    </source>
</evidence>
<keyword evidence="3 6" id="KW-0378">Hydrolase</keyword>
<dbReference type="InterPro" id="IPR051202">
    <property type="entry name" value="Peptidase_C40"/>
</dbReference>
<gene>
    <name evidence="6" type="ORF">CFK38_05495</name>
</gene>
<dbReference type="InterPro" id="IPR036365">
    <property type="entry name" value="PGBD-like_sf"/>
</dbReference>
<dbReference type="OrthoDB" id="5177647at2"/>
<evidence type="ECO:0000256" key="2">
    <source>
        <dbReference type="ARBA" id="ARBA00022670"/>
    </source>
</evidence>
<name>A0A291GLY5_9MICO</name>
<sequence>MFPTAPRGTHRASGRAVIDYRGLTAPVGRGVGGAAMVGAVSAAAVLTGGAAATAQAPVASSVGTVRGIAPSVAPATQSQFTSVTLRLGARGAAVSHLQQQLNAHGASLTVDGVFGSATLRAVRSQQSGAGIGVDGVVGPKTWGSLTGAIATKPAASSSQPTLRFGSRGSAVTTLQKQLNASGASISVDGVFGRGTASAVRALQSAAGIGVDAVVGPKTWAALSGGVAVGGGTSVPSAPSASVTQPKLRHGDRGAAVTTLQKSLNASGASISVDGVFGRGTASAVRALQSAAGIGVDGIVGPRTWNALGSDVRISADAGGRDEDRKPVSGVSVRGQAIIDAARSQLGARYHWGGESPSTGYDCSGLVHYAYNQAGVNLSRKTAKGYVFGGRIISRSEAKPGDLVAYTGNDYGHMGIYVGNGRIIDASGSRQQVVERSMWNAPHVFVTYR</sequence>
<dbReference type="PANTHER" id="PTHR47053">
    <property type="entry name" value="MUREIN DD-ENDOPEPTIDASE MEPH-RELATED"/>
    <property type="match status" value="1"/>
</dbReference>
<reference evidence="7" key="1">
    <citation type="submission" date="2017-09" db="EMBL/GenBank/DDBJ databases">
        <title>Brachybacterium sp. VM2412.</title>
        <authorList>
            <person name="Tak E.J."/>
            <person name="Bae J.-W."/>
        </authorList>
    </citation>
    <scope>NUCLEOTIDE SEQUENCE [LARGE SCALE GENOMIC DNA]</scope>
    <source>
        <strain evidence="7">VM2412</strain>
    </source>
</reference>
<dbReference type="SUPFAM" id="SSF47090">
    <property type="entry name" value="PGBD-like"/>
    <property type="match status" value="3"/>
</dbReference>
<dbReference type="GO" id="GO:0008234">
    <property type="term" value="F:cysteine-type peptidase activity"/>
    <property type="evidence" value="ECO:0007669"/>
    <property type="project" value="UniProtKB-KW"/>
</dbReference>
<dbReference type="SUPFAM" id="SSF54001">
    <property type="entry name" value="Cysteine proteinases"/>
    <property type="match status" value="1"/>
</dbReference>
<keyword evidence="4" id="KW-0788">Thiol protease</keyword>
<dbReference type="Pfam" id="PF01471">
    <property type="entry name" value="PG_binding_1"/>
    <property type="match status" value="3"/>
</dbReference>
<keyword evidence="2" id="KW-0645">Protease</keyword>
<dbReference type="Gene3D" id="1.10.101.10">
    <property type="entry name" value="PGBD-like superfamily/PGBD"/>
    <property type="match status" value="3"/>
</dbReference>
<evidence type="ECO:0000259" key="5">
    <source>
        <dbReference type="PROSITE" id="PS51935"/>
    </source>
</evidence>
<dbReference type="Pfam" id="PF00877">
    <property type="entry name" value="NLPC_P60"/>
    <property type="match status" value="1"/>
</dbReference>
<dbReference type="Gene3D" id="3.90.1720.10">
    <property type="entry name" value="endopeptidase domain like (from Nostoc punctiforme)"/>
    <property type="match status" value="1"/>
</dbReference>
<dbReference type="PROSITE" id="PS51935">
    <property type="entry name" value="NLPC_P60"/>
    <property type="match status" value="1"/>
</dbReference>
<protein>
    <submittedName>
        <fullName evidence="6">Hydrolase</fullName>
    </submittedName>
</protein>
<organism evidence="6 7">
    <name type="scientific">Brachybacterium vulturis</name>
    <dbReference type="NCBI Taxonomy" id="2017484"/>
    <lineage>
        <taxon>Bacteria</taxon>
        <taxon>Bacillati</taxon>
        <taxon>Actinomycetota</taxon>
        <taxon>Actinomycetes</taxon>
        <taxon>Micrococcales</taxon>
        <taxon>Dermabacteraceae</taxon>
        <taxon>Brachybacterium</taxon>
    </lineage>
</organism>
<dbReference type="Proteomes" id="UP000218165">
    <property type="component" value="Chromosome"/>
</dbReference>
<dbReference type="InterPro" id="IPR036366">
    <property type="entry name" value="PGBDSf"/>
</dbReference>
<feature type="domain" description="NlpC/P60" evidence="5">
    <location>
        <begin position="331"/>
        <end position="448"/>
    </location>
</feature>
<evidence type="ECO:0000256" key="3">
    <source>
        <dbReference type="ARBA" id="ARBA00022801"/>
    </source>
</evidence>
<evidence type="ECO:0000313" key="6">
    <source>
        <dbReference type="EMBL" id="ATG51046.1"/>
    </source>
</evidence>
<evidence type="ECO:0000256" key="4">
    <source>
        <dbReference type="ARBA" id="ARBA00022807"/>
    </source>
</evidence>
<comment type="similarity">
    <text evidence="1">Belongs to the peptidase C40 family.</text>
</comment>
<dbReference type="EMBL" id="CP023563">
    <property type="protein sequence ID" value="ATG51046.1"/>
    <property type="molecule type" value="Genomic_DNA"/>
</dbReference>
<dbReference type="KEGG" id="brz:CFK38_05495"/>
<accession>A0A291GLY5</accession>